<gene>
    <name evidence="2" type="ORF">AWW67_09485</name>
</gene>
<evidence type="ECO:0000313" key="3">
    <source>
        <dbReference type="Proteomes" id="UP000075663"/>
    </source>
</evidence>
<feature type="chain" id="PRO_5007575038" description="YCII-related domain-containing protein" evidence="1">
    <location>
        <begin position="20"/>
        <end position="233"/>
    </location>
</feature>
<evidence type="ECO:0000313" key="2">
    <source>
        <dbReference type="EMBL" id="KYG80401.1"/>
    </source>
</evidence>
<organism evidence="2 3">
    <name type="scientific">Roseivirga seohaensis</name>
    <dbReference type="NCBI Taxonomy" id="1914963"/>
    <lineage>
        <taxon>Bacteria</taxon>
        <taxon>Pseudomonadati</taxon>
        <taxon>Bacteroidota</taxon>
        <taxon>Cytophagia</taxon>
        <taxon>Cytophagales</taxon>
        <taxon>Roseivirgaceae</taxon>
        <taxon>Roseivirga</taxon>
    </lineage>
</organism>
<keyword evidence="1" id="KW-0732">Signal</keyword>
<dbReference type="Proteomes" id="UP000075663">
    <property type="component" value="Unassembled WGS sequence"/>
</dbReference>
<dbReference type="AlphaFoldDB" id="A0A150XNY0"/>
<feature type="signal peptide" evidence="1">
    <location>
        <begin position="1"/>
        <end position="19"/>
    </location>
</feature>
<proteinExistence type="predicted"/>
<comment type="caution">
    <text evidence="2">The sequence shown here is derived from an EMBL/GenBank/DDBJ whole genome shotgun (WGS) entry which is preliminary data.</text>
</comment>
<evidence type="ECO:0000256" key="1">
    <source>
        <dbReference type="SAM" id="SignalP"/>
    </source>
</evidence>
<evidence type="ECO:0008006" key="4">
    <source>
        <dbReference type="Google" id="ProtNLM"/>
    </source>
</evidence>
<dbReference type="EMBL" id="LRPB01000047">
    <property type="protein sequence ID" value="KYG80401.1"/>
    <property type="molecule type" value="Genomic_DNA"/>
</dbReference>
<sequence>MTRILFSAFLFSLSFLLSAQYGNGRYTFVFLNTNPNKAEISKAAVDSLQTGHMNNINRLVKERKMIAAGPFFTGGGVFLFDTNVEETKAILNSDPAIAADRYILEVFAVDPIPHNAVNKTLCTLWDKNEADVEMAMNYYFVRYKPNKENEDIAAVKTNRFTENLIKSVSKKNGQNTIIGALNLNDNEGQLIFYQSDIEGGMEADFAAHELVKKGLMTYEHSQIYFPKGVFCEN</sequence>
<accession>A0A150XNY0</accession>
<protein>
    <recommendedName>
        <fullName evidence="4">YCII-related domain-containing protein</fullName>
    </recommendedName>
</protein>
<name>A0A150XNY0_9BACT</name>
<reference evidence="2 3" key="1">
    <citation type="submission" date="2016-01" db="EMBL/GenBank/DDBJ databases">
        <title>Genome sequencing of Roseivirga seohaensis SW-152.</title>
        <authorList>
            <person name="Selvaratnam C."/>
            <person name="Thevarajoo S."/>
            <person name="Goh K.M."/>
            <person name="Ee R."/>
            <person name="Chan K.-G."/>
            <person name="Chong C.S."/>
        </authorList>
    </citation>
    <scope>NUCLEOTIDE SEQUENCE [LARGE SCALE GENOMIC DNA]</scope>
    <source>
        <strain evidence="2 3">SW-152</strain>
    </source>
</reference>
<dbReference type="STRING" id="1914963.AWW67_09485"/>